<gene>
    <name evidence="2" type="ORF">JQN83_23100</name>
</gene>
<dbReference type="Proteomes" id="UP000671399">
    <property type="component" value="Unassembled WGS sequence"/>
</dbReference>
<evidence type="ECO:0000313" key="3">
    <source>
        <dbReference type="Proteomes" id="UP000671399"/>
    </source>
</evidence>
<organism evidence="2 3">
    <name type="scientific">Micromonospora antibiotica</name>
    <dbReference type="NCBI Taxonomy" id="2807623"/>
    <lineage>
        <taxon>Bacteria</taxon>
        <taxon>Bacillati</taxon>
        <taxon>Actinomycetota</taxon>
        <taxon>Actinomycetes</taxon>
        <taxon>Micromonosporales</taxon>
        <taxon>Micromonosporaceae</taxon>
        <taxon>Micromonospora</taxon>
    </lineage>
</organism>
<accession>A0ABS3VDJ7</accession>
<evidence type="ECO:0000256" key="1">
    <source>
        <dbReference type="SAM" id="SignalP"/>
    </source>
</evidence>
<proteinExistence type="predicted"/>
<reference evidence="2 3" key="1">
    <citation type="submission" date="2021-03" db="EMBL/GenBank/DDBJ databases">
        <authorList>
            <person name="Lee D.-H."/>
        </authorList>
    </citation>
    <scope>NUCLEOTIDE SEQUENCE [LARGE SCALE GENOMIC DNA]</scope>
    <source>
        <strain evidence="2 3">MMS20-R2-23</strain>
    </source>
</reference>
<evidence type="ECO:0008006" key="4">
    <source>
        <dbReference type="Google" id="ProtNLM"/>
    </source>
</evidence>
<comment type="caution">
    <text evidence="2">The sequence shown here is derived from an EMBL/GenBank/DDBJ whole genome shotgun (WGS) entry which is preliminary data.</text>
</comment>
<feature type="signal peptide" evidence="1">
    <location>
        <begin position="1"/>
        <end position="19"/>
    </location>
</feature>
<dbReference type="EMBL" id="JAGFWR010000016">
    <property type="protein sequence ID" value="MBO4163683.1"/>
    <property type="molecule type" value="Genomic_DNA"/>
</dbReference>
<dbReference type="RefSeq" id="WP_208569242.1">
    <property type="nucleotide sequence ID" value="NZ_JAGFWR010000016.1"/>
</dbReference>
<keyword evidence="1" id="KW-0732">Signal</keyword>
<name>A0ABS3VDJ7_9ACTN</name>
<evidence type="ECO:0000313" key="2">
    <source>
        <dbReference type="EMBL" id="MBO4163683.1"/>
    </source>
</evidence>
<protein>
    <recommendedName>
        <fullName evidence="4">Exo-alpha-sialidase</fullName>
    </recommendedName>
</protein>
<dbReference type="SUPFAM" id="SSF50939">
    <property type="entry name" value="Sialidases"/>
    <property type="match status" value="1"/>
</dbReference>
<feature type="chain" id="PRO_5046229985" description="Exo-alpha-sialidase" evidence="1">
    <location>
        <begin position="20"/>
        <end position="399"/>
    </location>
</feature>
<keyword evidence="3" id="KW-1185">Reference proteome</keyword>
<dbReference type="PROSITE" id="PS51257">
    <property type="entry name" value="PROKAR_LIPOPROTEIN"/>
    <property type="match status" value="1"/>
</dbReference>
<dbReference type="InterPro" id="IPR036278">
    <property type="entry name" value="Sialidase_sf"/>
</dbReference>
<sequence>MASRWSFAVLVVLAASLVACDPAPTSTGEQPPVRPAWQPLTLPPPPGPPGRVLLRDATACAGRWYAVGGVADADGGTRPAAWTSLDGTTWAVVPIVADSFYGRQNVLSAAACRDGALAAVGAKTGGAHGNPRVSTWRQGPDGALVEVSASFETYGGPKAVNVSRLVGGPPGWLIVGNRSSGAAAWVSPDAADFALVEGAPELASDGGGITWAFDATAVPGGWLAVGGVLPGGRIDRDPVAWSSADGRSWRRTTLPGTDRYEELQRVVLTGDAVVAVGLRGTAFGAWRRDDDRWVAVGGFAGAVPSRVPSVDALVAADGRLVAAISDGTSRAVWTSVDRGGSWRRMELPGPVPAGVDGDVAVVAVGRRLWIFVDDGVRPAVWTAEVPADGGVERRGEGPR</sequence>